<keyword evidence="2" id="KW-0808">Transferase</keyword>
<dbReference type="PROSITE" id="PS51186">
    <property type="entry name" value="GNAT"/>
    <property type="match status" value="1"/>
</dbReference>
<dbReference type="CDD" id="cd04301">
    <property type="entry name" value="NAT_SF"/>
    <property type="match status" value="1"/>
</dbReference>
<dbReference type="Proteomes" id="UP000711178">
    <property type="component" value="Unassembled WGS sequence"/>
</dbReference>
<dbReference type="RefSeq" id="WP_052258253.1">
    <property type="nucleotide sequence ID" value="NZ_CP142381.1"/>
</dbReference>
<dbReference type="Gene3D" id="3.40.630.30">
    <property type="match status" value="1"/>
</dbReference>
<dbReference type="GO" id="GO:0016746">
    <property type="term" value="F:acyltransferase activity"/>
    <property type="evidence" value="ECO:0007669"/>
    <property type="project" value="UniProtKB-KW"/>
</dbReference>
<reference evidence="2 3" key="1">
    <citation type="submission" date="2021-05" db="EMBL/GenBank/DDBJ databases">
        <title>Draft Whole Genome Sequencing Of Biosensor Chromobacterium violaceum Strain CV026 Reveals A Regulatory RNA In Chromobacterium violaceum Phenotype Regulatory Network.</title>
        <authorList>
            <person name="Hong K.W."/>
            <person name="Chan K.G."/>
            <person name="Chang C.-Y."/>
        </authorList>
    </citation>
    <scope>NUCLEOTIDE SEQUENCE [LARGE SCALE GENOMIC DNA]</scope>
    <source>
        <strain evidence="2 3">ATCC 31532</strain>
    </source>
</reference>
<organism evidence="2 3">
    <name type="scientific">Chromobacterium subtsugae</name>
    <dbReference type="NCBI Taxonomy" id="251747"/>
    <lineage>
        <taxon>Bacteria</taxon>
        <taxon>Pseudomonadati</taxon>
        <taxon>Pseudomonadota</taxon>
        <taxon>Betaproteobacteria</taxon>
        <taxon>Neisseriales</taxon>
        <taxon>Chromobacteriaceae</taxon>
        <taxon>Chromobacterium</taxon>
    </lineage>
</organism>
<dbReference type="SUPFAM" id="SSF55729">
    <property type="entry name" value="Acyl-CoA N-acyltransferases (Nat)"/>
    <property type="match status" value="1"/>
</dbReference>
<sequence length="151" mass="16557">MADQIEPRASIEETCQWIKLADLPAHCLPAVAELYASQGWGEEKAFDLQAMERAFRACFGVCALDNGRVLGFARGFSDGWQAAWLAEIVVHRDCIGLGLGTALARAFMLRCGAEVVYCEALAGREPFFERLGFKVRPRLSAMAWRAPTGCG</sequence>
<gene>
    <name evidence="2" type="ORF">KIF53_19930</name>
</gene>
<protein>
    <submittedName>
        <fullName evidence="2">GNAT family N-acetyltransferase</fullName>
        <ecNumber evidence="2">2.3.1.-</ecNumber>
    </submittedName>
</protein>
<dbReference type="GeneID" id="89683957"/>
<evidence type="ECO:0000313" key="3">
    <source>
        <dbReference type="Proteomes" id="UP000711178"/>
    </source>
</evidence>
<evidence type="ECO:0000259" key="1">
    <source>
        <dbReference type="PROSITE" id="PS51186"/>
    </source>
</evidence>
<accession>A0ABS7FIM5</accession>
<evidence type="ECO:0000313" key="2">
    <source>
        <dbReference type="EMBL" id="MBW8289912.1"/>
    </source>
</evidence>
<name>A0ABS7FIM5_9NEIS</name>
<dbReference type="Pfam" id="PF00583">
    <property type="entry name" value="Acetyltransf_1"/>
    <property type="match status" value="1"/>
</dbReference>
<dbReference type="EMBL" id="JAHDTB010000026">
    <property type="protein sequence ID" value="MBW8289912.1"/>
    <property type="molecule type" value="Genomic_DNA"/>
</dbReference>
<feature type="domain" description="N-acetyltransferase" evidence="1">
    <location>
        <begin position="18"/>
        <end position="147"/>
    </location>
</feature>
<keyword evidence="3" id="KW-1185">Reference proteome</keyword>
<dbReference type="InterPro" id="IPR016181">
    <property type="entry name" value="Acyl_CoA_acyltransferase"/>
</dbReference>
<comment type="caution">
    <text evidence="2">The sequence shown here is derived from an EMBL/GenBank/DDBJ whole genome shotgun (WGS) entry which is preliminary data.</text>
</comment>
<proteinExistence type="predicted"/>
<keyword evidence="2" id="KW-0012">Acyltransferase</keyword>
<dbReference type="InterPro" id="IPR000182">
    <property type="entry name" value="GNAT_dom"/>
</dbReference>
<dbReference type="EC" id="2.3.1.-" evidence="2"/>